<organism evidence="1 2">
    <name type="scientific">Violaceomyces palustris</name>
    <dbReference type="NCBI Taxonomy" id="1673888"/>
    <lineage>
        <taxon>Eukaryota</taxon>
        <taxon>Fungi</taxon>
        <taxon>Dikarya</taxon>
        <taxon>Basidiomycota</taxon>
        <taxon>Ustilaginomycotina</taxon>
        <taxon>Ustilaginomycetes</taxon>
        <taxon>Violaceomycetales</taxon>
        <taxon>Violaceomycetaceae</taxon>
        <taxon>Violaceomyces</taxon>
    </lineage>
</organism>
<dbReference type="Proteomes" id="UP000245626">
    <property type="component" value="Unassembled WGS sequence"/>
</dbReference>
<proteinExistence type="predicted"/>
<keyword evidence="2" id="KW-1185">Reference proteome</keyword>
<gene>
    <name evidence="1" type="ORF">IE53DRAFT_202971</name>
</gene>
<name>A0ACD0NR41_9BASI</name>
<accession>A0ACD0NR41</accession>
<protein>
    <submittedName>
        <fullName evidence="1">Uncharacterized protein</fullName>
    </submittedName>
</protein>
<reference evidence="1 2" key="1">
    <citation type="journal article" date="2018" name="Mol. Biol. Evol.">
        <title>Broad Genomic Sampling Reveals a Smut Pathogenic Ancestry of the Fungal Clade Ustilaginomycotina.</title>
        <authorList>
            <person name="Kijpornyongpan T."/>
            <person name="Mondo S.J."/>
            <person name="Barry K."/>
            <person name="Sandor L."/>
            <person name="Lee J."/>
            <person name="Lipzen A."/>
            <person name="Pangilinan J."/>
            <person name="LaButti K."/>
            <person name="Hainaut M."/>
            <person name="Henrissat B."/>
            <person name="Grigoriev I.V."/>
            <person name="Spatafora J.W."/>
            <person name="Aime M.C."/>
        </authorList>
    </citation>
    <scope>NUCLEOTIDE SEQUENCE [LARGE SCALE GENOMIC DNA]</scope>
    <source>
        <strain evidence="1 2">SA 807</strain>
    </source>
</reference>
<evidence type="ECO:0000313" key="2">
    <source>
        <dbReference type="Proteomes" id="UP000245626"/>
    </source>
</evidence>
<evidence type="ECO:0000313" key="1">
    <source>
        <dbReference type="EMBL" id="PWN48310.1"/>
    </source>
</evidence>
<sequence>MSNPSAGPDGGYASTVRDYLPQLIPLPDQSITASYKVSPSTSSAIKSSLFGSLLTSLPTTSHLLPRAVAPSTRHALKLLEESDWSLSAAQKEATRQLAKAKEKGKGKQPQRFPGNGFSFGHQPNGDETESEMEALGPEYSEERRGMPCGHLFKKGEAIYRCRDCGLDDTCVQCAPCFQNSIHVREGHDIVFSVSSASGGCCDCGDDEAWKRDVGCKFHCARREEAESMEDDTDQASTSASGMEVEPEGSGRSEGSTTKGKAPERFGAGSELSGLAELDRILADLVPRDLQDPLHGTIEVLLNFILEVLEHAPEDMTVPSGPDAIDIISRLPSLENATSQNKRSESHGVSAPANRTDDEDSEMSEGLSGGEDDEDPTLEAPGAFHEQADFKGKKRAFMYSSSDAEPATRPRASAYDSSAMPRKRQYSVLLWNDEKHSFRQVIDTVTDATGITELAAKNVAERVDQHGRAIIQIDSELRYLLNIARVLSQIDLTVTIRPAFDVFAEEVAHVLVEFLIDLANSSLYLPQSNPANGSLYAHPHDAFKPNAAVIKMLIAREMLAKWNSATTWSAGSMSTDFFDPGSLTKLEGLLLMDAKMWKSLRAEMKGLYISLIGPKEVKKEIASCFASVYAKLIETFILRDREPESSISLMTVQLFSVPSIASQLVESESFLYKLFLILQAIFTGQMASSTNSLILPPMPPPRGQASPQLMLLRQQRCYHIFYDVRYLLASEGVQKQIAASPKRHLKYFLGFLSLFHSINPDKRAVSTHVEFESEVWIPVFHVSSHLGKAAKLFGEAFSRATPAQIRAALAFTARNILMSCYTLHQNDPDNHAPITCHWVQYGSEASDHYHVVEFAVDRQPVSFHHPMHWLLAEILKQVSASRSGSNAASSAWEEEAQSMIDLFLPEVDENGMLVVLDFPLRVCVKLAQIRCNMWVRNGFVIRSQAHHYRDNSMRDIMHDQDVFLLQVGLLLIQPDRFLVSILDRFGLLKWFEGADVERHPIYDQDQAVFLAEELLFLLITCFSEISAAAAWSMEQQVRRELVHYLALNQGTYSEVTKHISERLTDHQSFERVLAAVSNFRAPDGTNDFGIFELKDECYDEVQPFFFHYTRNQRERAEEVLRLRKKKKLGPSVKDEDVPPVTPPRQLDSLDGSLFAGLSKALNTRTLMNMLFYAIRNVRVEFKDAPDMLVDAALQIIMIGLVEIGQDFACNLVRLKIAATEKELGSETSTFSSTSSHGSTLQLLCAIETEEKFKAFRPKISWCLEKASSLSEEARAAYDAHKDATGRSKGSGAKSGAASAEDAKRAAARARQAAIMKQFSAQQKSLLDSLEAEDDDEGDEDLMGDEKTNGSKVEGKEPKKTWGSCILCQESLCSEDAFGTLAHIQPSRVMRTTPKQDAASLQHVFETPLTLDRSGSDGKRVTGPGRRSGGQAKSPRSQPYECFPQEDHRFGFHASTCGHLMHLHCFETYCRSVEQRHAQQIARNHPEDLSRSEFVCPLCKSLGNVILPVPDARPLSPTQFSATPLDETPLSDWIRKINIDILKHSSRNQSGECQEMEHGTGSFLPFFAELSPTLLVRPEWAKHIDYPTLHMLDRLISVLKPLSSQAKGLRERYQQRTILAPQTRKMYMPEELLSYTLAILEIAQRGMTPALASGNANSLSRTVADGIPDTSIDLLRSLIHCLRSLTLVHIESTDCPGIARQGLLKRLLPHWGGDDAVRSPLLLRETLTIVVEAAIISPQSLQQITALMFYATLVQVVFGLAQPSIWPQANGPGSAGGPSPNRIFAGFKSTDISKADIEASRRIFPDVRWTVANIIGFVGYARGNITLGFDNLDDDTLAKTICSYTLPFLRRAAILHRAVTGQSPTSSVEGDANESEYERLLRLLKIPAPSVALPIRAEKQTPIAGLVEGWIKHAYAPLASLFRPLPIQPSPLSSSSNHFGSGPGSSQPSHLHTADSHPTLLLEHPHIYELANLPSDLAMLLQETQRRKCRRCMNVPPEPALCLHCGDILCYQNFCCQDEEEERGECNRHTDECGGASGMFFKVKTNIVMLLYQGNGTFNFSPYLDSHGEIDIGLRKGRPQRLHPQRYDELRKQWLAHGIANMVARKIEAAMDQGGWQTF</sequence>
<dbReference type="EMBL" id="KZ820228">
    <property type="protein sequence ID" value="PWN48310.1"/>
    <property type="molecule type" value="Genomic_DNA"/>
</dbReference>